<dbReference type="InterPro" id="IPR046985">
    <property type="entry name" value="IP5"/>
</dbReference>
<feature type="transmembrane region" description="Helical" evidence="1">
    <location>
        <begin position="388"/>
        <end position="413"/>
    </location>
</feature>
<dbReference type="PANTHER" id="PTHR11200:SF286">
    <property type="entry name" value="5-PHOSPHATASE, PUTATIVE (AFU_ORTHOLOGUE AFUA_5G07600)-RELATED"/>
    <property type="match status" value="1"/>
</dbReference>
<name>A0A0H2RNG6_9AGAM</name>
<feature type="domain" description="Inositol polyphosphate-related phosphatase" evidence="2">
    <location>
        <begin position="6"/>
        <end position="349"/>
    </location>
</feature>
<keyword evidence="1" id="KW-1133">Transmembrane helix</keyword>
<dbReference type="Gene3D" id="3.60.10.10">
    <property type="entry name" value="Endonuclease/exonuclease/phosphatase"/>
    <property type="match status" value="1"/>
</dbReference>
<reference evidence="3 4" key="1">
    <citation type="submission" date="2015-04" db="EMBL/GenBank/DDBJ databases">
        <title>Complete genome sequence of Schizopora paradoxa KUC8140, a cosmopolitan wood degrader in East Asia.</title>
        <authorList>
            <consortium name="DOE Joint Genome Institute"/>
            <person name="Min B."/>
            <person name="Park H."/>
            <person name="Jang Y."/>
            <person name="Kim J.-J."/>
            <person name="Kim K.H."/>
            <person name="Pangilinan J."/>
            <person name="Lipzen A."/>
            <person name="Riley R."/>
            <person name="Grigoriev I.V."/>
            <person name="Spatafora J.W."/>
            <person name="Choi I.-G."/>
        </authorList>
    </citation>
    <scope>NUCLEOTIDE SEQUENCE [LARGE SCALE GENOMIC DNA]</scope>
    <source>
        <strain evidence="3 4">KUC8140</strain>
    </source>
</reference>
<keyword evidence="4" id="KW-1185">Reference proteome</keyword>
<organism evidence="3 4">
    <name type="scientific">Schizopora paradoxa</name>
    <dbReference type="NCBI Taxonomy" id="27342"/>
    <lineage>
        <taxon>Eukaryota</taxon>
        <taxon>Fungi</taxon>
        <taxon>Dikarya</taxon>
        <taxon>Basidiomycota</taxon>
        <taxon>Agaricomycotina</taxon>
        <taxon>Agaricomycetes</taxon>
        <taxon>Hymenochaetales</taxon>
        <taxon>Schizoporaceae</taxon>
        <taxon>Schizopora</taxon>
    </lineage>
</organism>
<dbReference type="InParanoid" id="A0A0H2RNG6"/>
<gene>
    <name evidence="3" type="ORF">SCHPADRAFT_827886</name>
</gene>
<evidence type="ECO:0000259" key="2">
    <source>
        <dbReference type="SMART" id="SM00128"/>
    </source>
</evidence>
<dbReference type="AlphaFoldDB" id="A0A0H2RNG6"/>
<dbReference type="SUPFAM" id="SSF56219">
    <property type="entry name" value="DNase I-like"/>
    <property type="match status" value="1"/>
</dbReference>
<proteinExistence type="predicted"/>
<keyword evidence="1" id="KW-0472">Membrane</keyword>
<dbReference type="Proteomes" id="UP000053477">
    <property type="component" value="Unassembled WGS sequence"/>
</dbReference>
<dbReference type="GO" id="GO:0046856">
    <property type="term" value="P:phosphatidylinositol dephosphorylation"/>
    <property type="evidence" value="ECO:0007669"/>
    <property type="project" value="InterPro"/>
</dbReference>
<dbReference type="EMBL" id="KQ085958">
    <property type="protein sequence ID" value="KLO13495.1"/>
    <property type="molecule type" value="Genomic_DNA"/>
</dbReference>
<accession>A0A0H2RNG6</accession>
<dbReference type="Pfam" id="PF22669">
    <property type="entry name" value="Exo_endo_phos2"/>
    <property type="match status" value="1"/>
</dbReference>
<evidence type="ECO:0000313" key="4">
    <source>
        <dbReference type="Proteomes" id="UP000053477"/>
    </source>
</evidence>
<evidence type="ECO:0000256" key="1">
    <source>
        <dbReference type="SAM" id="Phobius"/>
    </source>
</evidence>
<sequence length="434" mass="48771">MSASDENLLVQVASYNTNLQGNNGLPQDLVDWLSPTLKVSSFLSQEKRPADIIAVGFQELLPLHFGFCGLSRQVIESRDELIRSQLEQHAPNKERYTLVSKVVYVGIALLLYARDEEIASRVRDVQTQWTGCGPCWMGNKGAVGIRFRLVDDSKESGETFTFVNAHLTAFEGKLSHRVADYEHIVSTLLFPPTNSEKTWTSLYSSSHLFFVGDLNFRLALPSTHPFSGKSGRPALIESLRSDPEREKLKEFDELFVERRKGNVFVGLREGEFWQFKCTYKYLLKEVDKYKETRIPAWTDRVMFSTYSDSPDSPEESQIKPIIYTSIPSYVTSDHKPVVALLSVPTKVFSKPTSEQTAIPVLRLPDSFSLPSDPNWFVKRIVGSTAGYFVGYVWTLLWYIGLGNAAIGVVNFLVGAAAWRWWTGSGGIVLGDGEV</sequence>
<keyword evidence="1" id="KW-0812">Transmembrane</keyword>
<dbReference type="PANTHER" id="PTHR11200">
    <property type="entry name" value="INOSITOL 5-PHOSPHATASE"/>
    <property type="match status" value="1"/>
</dbReference>
<evidence type="ECO:0000313" key="3">
    <source>
        <dbReference type="EMBL" id="KLO13495.1"/>
    </source>
</evidence>
<dbReference type="STRING" id="27342.A0A0H2RNG6"/>
<dbReference type="SMART" id="SM00128">
    <property type="entry name" value="IPPc"/>
    <property type="match status" value="1"/>
</dbReference>
<dbReference type="InterPro" id="IPR036691">
    <property type="entry name" value="Endo/exonu/phosph_ase_sf"/>
</dbReference>
<protein>
    <submittedName>
        <fullName evidence="3">DNase I-like protein</fullName>
    </submittedName>
</protein>
<dbReference type="OrthoDB" id="62798at2759"/>
<dbReference type="InterPro" id="IPR000300">
    <property type="entry name" value="IPPc"/>
</dbReference>
<dbReference type="GO" id="GO:0004439">
    <property type="term" value="F:phosphatidylinositol-4,5-bisphosphate 5-phosphatase activity"/>
    <property type="evidence" value="ECO:0007669"/>
    <property type="project" value="TreeGrafter"/>
</dbReference>